<comment type="caution">
    <text evidence="1">The sequence shown here is derived from an EMBL/GenBank/DDBJ whole genome shotgun (WGS) entry which is preliminary data.</text>
</comment>
<protein>
    <submittedName>
        <fullName evidence="1">Uncharacterized protein</fullName>
    </submittedName>
</protein>
<proteinExistence type="predicted"/>
<evidence type="ECO:0000313" key="2">
    <source>
        <dbReference type="Proteomes" id="UP001396334"/>
    </source>
</evidence>
<accession>A0ABR2U2I1</accession>
<evidence type="ECO:0000313" key="1">
    <source>
        <dbReference type="EMBL" id="KAK9043716.1"/>
    </source>
</evidence>
<dbReference type="EMBL" id="JBBPBN010000003">
    <property type="protein sequence ID" value="KAK9043716.1"/>
    <property type="molecule type" value="Genomic_DNA"/>
</dbReference>
<sequence length="84" mass="9359">MSFGWCSMELDEGLNGLFMVVVGNEILGEVSTRFILDNGEVMLPWGEEDKSFKLQFQVLRVRFKGNGVEGISSQESKEGPLSLD</sequence>
<name>A0ABR2U2I1_9ROSI</name>
<keyword evidence="2" id="KW-1185">Reference proteome</keyword>
<dbReference type="Proteomes" id="UP001396334">
    <property type="component" value="Unassembled WGS sequence"/>
</dbReference>
<gene>
    <name evidence="1" type="ORF">V6N11_072050</name>
</gene>
<reference evidence="1 2" key="1">
    <citation type="journal article" date="2024" name="G3 (Bethesda)">
        <title>Genome assembly of Hibiscus sabdariffa L. provides insights into metabolisms of medicinal natural products.</title>
        <authorList>
            <person name="Kim T."/>
        </authorList>
    </citation>
    <scope>NUCLEOTIDE SEQUENCE [LARGE SCALE GENOMIC DNA]</scope>
    <source>
        <strain evidence="1">TK-2024</strain>
        <tissue evidence="1">Old leaves</tissue>
    </source>
</reference>
<organism evidence="1 2">
    <name type="scientific">Hibiscus sabdariffa</name>
    <name type="common">roselle</name>
    <dbReference type="NCBI Taxonomy" id="183260"/>
    <lineage>
        <taxon>Eukaryota</taxon>
        <taxon>Viridiplantae</taxon>
        <taxon>Streptophyta</taxon>
        <taxon>Embryophyta</taxon>
        <taxon>Tracheophyta</taxon>
        <taxon>Spermatophyta</taxon>
        <taxon>Magnoliopsida</taxon>
        <taxon>eudicotyledons</taxon>
        <taxon>Gunneridae</taxon>
        <taxon>Pentapetalae</taxon>
        <taxon>rosids</taxon>
        <taxon>malvids</taxon>
        <taxon>Malvales</taxon>
        <taxon>Malvaceae</taxon>
        <taxon>Malvoideae</taxon>
        <taxon>Hibiscus</taxon>
    </lineage>
</organism>